<comment type="caution">
    <text evidence="2">The sequence shown here is derived from an EMBL/GenBank/DDBJ whole genome shotgun (WGS) entry which is preliminary data.</text>
</comment>
<name>A0A840BKK3_9RHOO</name>
<organism evidence="2 3">
    <name type="scientific">Niveibacterium umoris</name>
    <dbReference type="NCBI Taxonomy" id="1193620"/>
    <lineage>
        <taxon>Bacteria</taxon>
        <taxon>Pseudomonadati</taxon>
        <taxon>Pseudomonadota</taxon>
        <taxon>Betaproteobacteria</taxon>
        <taxon>Rhodocyclales</taxon>
        <taxon>Rhodocyclaceae</taxon>
        <taxon>Niveibacterium</taxon>
    </lineage>
</organism>
<accession>A0A840BKK3</accession>
<proteinExistence type="predicted"/>
<dbReference type="EMBL" id="JACIET010000002">
    <property type="protein sequence ID" value="MBB4013510.1"/>
    <property type="molecule type" value="Genomic_DNA"/>
</dbReference>
<gene>
    <name evidence="2" type="ORF">GGR36_002856</name>
</gene>
<protein>
    <submittedName>
        <fullName evidence="2">Uncharacterized protein</fullName>
    </submittedName>
</protein>
<dbReference type="RefSeq" id="WP_207064441.1">
    <property type="nucleotide sequence ID" value="NZ_JAFGZA010000022.1"/>
</dbReference>
<keyword evidence="1" id="KW-0175">Coiled coil</keyword>
<reference evidence="2 3" key="1">
    <citation type="submission" date="2020-08" db="EMBL/GenBank/DDBJ databases">
        <title>Genomic Encyclopedia of Type Strains, Phase IV (KMG-IV): sequencing the most valuable type-strain genomes for metagenomic binning, comparative biology and taxonomic classification.</title>
        <authorList>
            <person name="Goeker M."/>
        </authorList>
    </citation>
    <scope>NUCLEOTIDE SEQUENCE [LARGE SCALE GENOMIC DNA]</scope>
    <source>
        <strain evidence="2 3">DSM 106739</strain>
    </source>
</reference>
<feature type="coiled-coil region" evidence="1">
    <location>
        <begin position="192"/>
        <end position="219"/>
    </location>
</feature>
<evidence type="ECO:0000313" key="2">
    <source>
        <dbReference type="EMBL" id="MBB4013510.1"/>
    </source>
</evidence>
<evidence type="ECO:0000256" key="1">
    <source>
        <dbReference type="SAM" id="Coils"/>
    </source>
</evidence>
<keyword evidence="3" id="KW-1185">Reference proteome</keyword>
<dbReference type="Proteomes" id="UP000561045">
    <property type="component" value="Unassembled WGS sequence"/>
</dbReference>
<sequence>MDTSGCKGAGADMGLFDWLRKREEATPGAEAVAPQLVREATDYLVRQTDPRLALCARHYERLAPGIEATIRHIVTGVRSLPEPCDAHPEHWASSPELAAFFVSADDLTTAFSRSEPLQRLFDDNPVLDVAYATLATTLIERKGLGMAMEGEILRRDVVQTSVSFTNPRVQLVASEPDELRRAIAYRMFEELAMVALERIEALRSERKQLSDDRALLQTRLQMLHGHGTGFDVQHVEDADGLQARMEENTRALAAAGAGVDALERELDVVIGVLQSSADLVTIHQRTMRLTAMNLLVEGQSSEAVREIRFGCAHAERIRPLTRAVLLVRYPRSGMRKVTMSFAEASRLPI</sequence>
<evidence type="ECO:0000313" key="3">
    <source>
        <dbReference type="Proteomes" id="UP000561045"/>
    </source>
</evidence>
<dbReference type="AlphaFoldDB" id="A0A840BKK3"/>